<evidence type="ECO:0000313" key="1">
    <source>
        <dbReference type="EMBL" id="EFO62003.1"/>
    </source>
</evidence>
<organism evidence="1 2">
    <name type="scientific">Giardia intestinalis (strain P15)</name>
    <name type="common">Giardia lamblia</name>
    <dbReference type="NCBI Taxonomy" id="658858"/>
    <lineage>
        <taxon>Eukaryota</taxon>
        <taxon>Metamonada</taxon>
        <taxon>Diplomonadida</taxon>
        <taxon>Hexamitidae</taxon>
        <taxon>Giardiinae</taxon>
        <taxon>Giardia</taxon>
    </lineage>
</organism>
<dbReference type="OMA" id="HGRLMEV"/>
<reference evidence="1 2" key="1">
    <citation type="journal article" date="2010" name="BMC Genomics">
        <title>Genome analysis and comparative genomics of a Giardia intestinalis assemblage E isolate.</title>
        <authorList>
            <person name="Jerlstrom-Hultqvist J."/>
            <person name="Franzen O."/>
            <person name="Ankarklev J."/>
            <person name="Xu F."/>
            <person name="Nohynkova E."/>
            <person name="Andersson J.O."/>
            <person name="Svard S.G."/>
            <person name="Andersson B."/>
        </authorList>
    </citation>
    <scope>NUCLEOTIDE SEQUENCE [LARGE SCALE GENOMIC DNA]</scope>
    <source>
        <strain evidence="1 2">P15</strain>
    </source>
</reference>
<dbReference type="OrthoDB" id="10255104at2759"/>
<accession>E1F6B1</accession>
<comment type="caution">
    <text evidence="1">The sequence shown here is derived from an EMBL/GenBank/DDBJ whole genome shotgun (WGS) entry which is preliminary data.</text>
</comment>
<name>E1F6B1_GIAIA</name>
<gene>
    <name evidence="1" type="ORF">GLP15_4113</name>
</gene>
<proteinExistence type="predicted"/>
<protein>
    <submittedName>
        <fullName evidence="1">Uncharacterized protein</fullName>
    </submittedName>
</protein>
<dbReference type="VEuPathDB" id="GiardiaDB:GLP15_4113"/>
<dbReference type="Proteomes" id="UP000008974">
    <property type="component" value="Unassembled WGS sequence"/>
</dbReference>
<dbReference type="EMBL" id="ACVC01000196">
    <property type="protein sequence ID" value="EFO62003.1"/>
    <property type="molecule type" value="Genomic_DNA"/>
</dbReference>
<evidence type="ECO:0000313" key="2">
    <source>
        <dbReference type="Proteomes" id="UP000008974"/>
    </source>
</evidence>
<sequence>MHPPGLLDESCNLTVNHITGQVPCTCMEHQYKTLILTLSHIPGDAYSNESPSIKFMMGQREIDSVTQIIERRMEATANPSSAKQCPSYHVSQKQRFSGMKPCVEQLNKNFMSSYYVEQCASIRAQDYREFLRYMSKQLSGKQDKVHRRIRRLLEIERGQVLLGEFIEEASRFPFVANEALIVNLKSILQPDSFAFPLFLQISETIQNKLCAQILEFMRSFFFQTMDLSWLLNLEESIFIRVILSEFNKIAAEMIVLSVQKSAPETLMIHGRLMEVLKSLSPEQCISYHTQKFLLLLLKSLSVESSVEARKCTKAIASFWLDQPHDIRMSHRYLESIDLDEIVREVCSL</sequence>
<dbReference type="AlphaFoldDB" id="E1F6B1"/>